<sequence>MSPATVYTCRVTNWPMFRLNVIVLVALGSVYWTGTGPWWGFALLTLSLLLNLVLAVVAISQRVTAGPSGLTVSLGPLGLPRIKVASAKISHAEMITSTTARSGLPWTPKRGWLLTPKTGPALRVWLASGRTLTISMPEPAAALWAMGVAP</sequence>
<dbReference type="EMBL" id="WRPP01000006">
    <property type="protein sequence ID" value="MVU81614.1"/>
    <property type="molecule type" value="Genomic_DNA"/>
</dbReference>
<reference evidence="2 3" key="1">
    <citation type="submission" date="2019-12" db="EMBL/GenBank/DDBJ databases">
        <title>Nocardia sp. nov. ET3-3 isolated from soil.</title>
        <authorList>
            <person name="Kanchanasin P."/>
            <person name="Tanasupawat S."/>
            <person name="Yuki M."/>
            <person name="Kudo T."/>
        </authorList>
    </citation>
    <scope>NUCLEOTIDE SEQUENCE [LARGE SCALE GENOMIC DNA]</scope>
    <source>
        <strain evidence="2 3">ET3-3</strain>
    </source>
</reference>
<keyword evidence="3" id="KW-1185">Reference proteome</keyword>
<keyword evidence="1" id="KW-1133">Transmembrane helix</keyword>
<evidence type="ECO:0000313" key="2">
    <source>
        <dbReference type="EMBL" id="MVU81614.1"/>
    </source>
</evidence>
<feature type="transmembrane region" description="Helical" evidence="1">
    <location>
        <begin position="38"/>
        <end position="59"/>
    </location>
</feature>
<dbReference type="RefSeq" id="WP_157391160.1">
    <property type="nucleotide sequence ID" value="NZ_WRPP01000006.1"/>
</dbReference>
<proteinExistence type="predicted"/>
<comment type="caution">
    <text evidence="2">The sequence shown here is derived from an EMBL/GenBank/DDBJ whole genome shotgun (WGS) entry which is preliminary data.</text>
</comment>
<keyword evidence="1" id="KW-0472">Membrane</keyword>
<dbReference type="Proteomes" id="UP000466794">
    <property type="component" value="Unassembled WGS sequence"/>
</dbReference>
<gene>
    <name evidence="2" type="ORF">GPX89_30785</name>
</gene>
<name>A0A7K1V4R7_9NOCA</name>
<evidence type="ECO:0000256" key="1">
    <source>
        <dbReference type="SAM" id="Phobius"/>
    </source>
</evidence>
<accession>A0A7K1V4R7</accession>
<organism evidence="2 3">
    <name type="scientific">Nocardia terrae</name>
    <dbReference type="NCBI Taxonomy" id="2675851"/>
    <lineage>
        <taxon>Bacteria</taxon>
        <taxon>Bacillati</taxon>
        <taxon>Actinomycetota</taxon>
        <taxon>Actinomycetes</taxon>
        <taxon>Mycobacteriales</taxon>
        <taxon>Nocardiaceae</taxon>
        <taxon>Nocardia</taxon>
    </lineage>
</organism>
<keyword evidence="1" id="KW-0812">Transmembrane</keyword>
<protein>
    <submittedName>
        <fullName evidence="2">Uncharacterized protein</fullName>
    </submittedName>
</protein>
<evidence type="ECO:0000313" key="3">
    <source>
        <dbReference type="Proteomes" id="UP000466794"/>
    </source>
</evidence>
<feature type="transmembrane region" description="Helical" evidence="1">
    <location>
        <begin position="12"/>
        <end position="32"/>
    </location>
</feature>
<dbReference type="AlphaFoldDB" id="A0A7K1V4R7"/>